<keyword evidence="8" id="KW-0961">Cell wall biogenesis/degradation</keyword>
<feature type="binding site" evidence="9">
    <location>
        <position position="250"/>
    </location>
    <ligand>
        <name>Zn(2+)</name>
        <dbReference type="ChEBI" id="CHEBI:29105"/>
        <note>catalytic</note>
    </ligand>
</feature>
<evidence type="ECO:0000256" key="7">
    <source>
        <dbReference type="ARBA" id="ARBA00023049"/>
    </source>
</evidence>
<dbReference type="GO" id="GO:0071555">
    <property type="term" value="P:cell wall organization"/>
    <property type="evidence" value="ECO:0007669"/>
    <property type="project" value="UniProtKB-KW"/>
</dbReference>
<evidence type="ECO:0000256" key="8">
    <source>
        <dbReference type="ARBA" id="ARBA00023316"/>
    </source>
</evidence>
<evidence type="ECO:0000256" key="4">
    <source>
        <dbReference type="ARBA" id="ARBA00022801"/>
    </source>
</evidence>
<comment type="caution">
    <text evidence="10">The sequence shown here is derived from an EMBL/GenBank/DDBJ whole genome shotgun (WGS) entry which is preliminary data.</text>
</comment>
<keyword evidence="11" id="KW-1185">Reference proteome</keyword>
<gene>
    <name evidence="10" type="ORF">A3SI_14784</name>
</gene>
<reference evidence="10 11" key="1">
    <citation type="submission" date="2012-05" db="EMBL/GenBank/DDBJ databases">
        <title>Genome sequence of Nitritalea halalkaliphila LW7.</title>
        <authorList>
            <person name="Jangir P.K."/>
            <person name="Singh A."/>
            <person name="Shivaji S."/>
            <person name="Sharma R."/>
        </authorList>
    </citation>
    <scope>NUCLEOTIDE SEQUENCE [LARGE SCALE GENOMIC DNA]</scope>
    <source>
        <strain evidence="10 11">LW7</strain>
    </source>
</reference>
<dbReference type="Proteomes" id="UP000005551">
    <property type="component" value="Unassembled WGS sequence"/>
</dbReference>
<proteinExistence type="inferred from homology"/>
<evidence type="ECO:0000313" key="11">
    <source>
        <dbReference type="Proteomes" id="UP000005551"/>
    </source>
</evidence>
<dbReference type="PATRIC" id="fig|1189621.3.peg.3076"/>
<organism evidence="10 11">
    <name type="scientific">Nitritalea halalkaliphila LW7</name>
    <dbReference type="NCBI Taxonomy" id="1189621"/>
    <lineage>
        <taxon>Bacteria</taxon>
        <taxon>Pseudomonadati</taxon>
        <taxon>Bacteroidota</taxon>
        <taxon>Cytophagia</taxon>
        <taxon>Cytophagales</taxon>
        <taxon>Cyclobacteriaceae</taxon>
        <taxon>Nitritalea</taxon>
    </lineage>
</organism>
<dbReference type="Gene3D" id="3.30.1380.10">
    <property type="match status" value="1"/>
</dbReference>
<dbReference type="HAMAP" id="MF_01924">
    <property type="entry name" value="A_A_dipeptidase"/>
    <property type="match status" value="1"/>
</dbReference>
<evidence type="ECO:0000256" key="5">
    <source>
        <dbReference type="ARBA" id="ARBA00022833"/>
    </source>
</evidence>
<keyword evidence="7 9" id="KW-0482">Metalloprotease</keyword>
<comment type="similarity">
    <text evidence="9">Belongs to the peptidase M15D family.</text>
</comment>
<comment type="function">
    <text evidence="9">Catalyzes hydrolysis of the D-alanyl-D-alanine dipeptide.</text>
</comment>
<dbReference type="GO" id="GO:0006508">
    <property type="term" value="P:proteolysis"/>
    <property type="evidence" value="ECO:0007669"/>
    <property type="project" value="UniProtKB-KW"/>
</dbReference>
<keyword evidence="5 9" id="KW-0862">Zinc</keyword>
<comment type="catalytic activity">
    <reaction evidence="1 9">
        <text>D-alanyl-D-alanine + H2O = 2 D-alanine</text>
        <dbReference type="Rhea" id="RHEA:20661"/>
        <dbReference type="ChEBI" id="CHEBI:15377"/>
        <dbReference type="ChEBI" id="CHEBI:57416"/>
        <dbReference type="ChEBI" id="CHEBI:57822"/>
        <dbReference type="EC" id="3.4.13.22"/>
    </reaction>
</comment>
<accession>I5BZ59</accession>
<dbReference type="GO" id="GO:0008237">
    <property type="term" value="F:metallopeptidase activity"/>
    <property type="evidence" value="ECO:0007669"/>
    <property type="project" value="UniProtKB-KW"/>
</dbReference>
<evidence type="ECO:0000256" key="2">
    <source>
        <dbReference type="ARBA" id="ARBA00022670"/>
    </source>
</evidence>
<evidence type="ECO:0000256" key="6">
    <source>
        <dbReference type="ARBA" id="ARBA00022997"/>
    </source>
</evidence>
<dbReference type="CDD" id="cd14840">
    <property type="entry name" value="D-Ala-D-Ala_dipeptidase_Aad"/>
    <property type="match status" value="1"/>
</dbReference>
<dbReference type="EC" id="3.4.13.22" evidence="9"/>
<keyword evidence="3 9" id="KW-0479">Metal-binding</keyword>
<dbReference type="RefSeq" id="WP_009056219.1">
    <property type="nucleotide sequence ID" value="NZ_AJYA01000037.1"/>
</dbReference>
<keyword evidence="6 9" id="KW-0224">Dipeptidase</keyword>
<evidence type="ECO:0000313" key="10">
    <source>
        <dbReference type="EMBL" id="EIM74861.1"/>
    </source>
</evidence>
<feature type="active site" description="Proton donor/acceptor" evidence="9">
    <location>
        <position position="247"/>
    </location>
</feature>
<dbReference type="GO" id="GO:0008270">
    <property type="term" value="F:zinc ion binding"/>
    <property type="evidence" value="ECO:0007669"/>
    <property type="project" value="UniProtKB-UniRule"/>
</dbReference>
<evidence type="ECO:0000256" key="9">
    <source>
        <dbReference type="HAMAP-Rule" id="MF_01924"/>
    </source>
</evidence>
<dbReference type="Pfam" id="PF01427">
    <property type="entry name" value="Peptidase_M15"/>
    <property type="match status" value="1"/>
</dbReference>
<dbReference type="PANTHER" id="PTHR43126">
    <property type="entry name" value="D-ALANYL-D-ALANINE DIPEPTIDASE"/>
    <property type="match status" value="1"/>
</dbReference>
<dbReference type="OrthoDB" id="9801430at2"/>
<dbReference type="PANTHER" id="PTHR43126:SF2">
    <property type="entry name" value="D-ALANYL-D-ALANINE DIPEPTIDASE"/>
    <property type="match status" value="1"/>
</dbReference>
<feature type="site" description="Transition state stabilizer" evidence="9">
    <location>
        <position position="143"/>
    </location>
</feature>
<feature type="binding site" evidence="9">
    <location>
        <position position="175"/>
    </location>
    <ligand>
        <name>Zn(2+)</name>
        <dbReference type="ChEBI" id="CHEBI:29105"/>
        <note>catalytic</note>
    </ligand>
</feature>
<comment type="cofactor">
    <cofactor evidence="9">
        <name>Zn(2+)</name>
        <dbReference type="ChEBI" id="CHEBI:29105"/>
    </cofactor>
    <text evidence="9">Binds 1 zinc ion per subunit.</text>
</comment>
<dbReference type="SUPFAM" id="SSF55166">
    <property type="entry name" value="Hedgehog/DD-peptidase"/>
    <property type="match status" value="1"/>
</dbReference>
<keyword evidence="2 9" id="KW-0645">Protease</keyword>
<dbReference type="AlphaFoldDB" id="I5BZ59"/>
<evidence type="ECO:0000256" key="3">
    <source>
        <dbReference type="ARBA" id="ARBA00022723"/>
    </source>
</evidence>
<feature type="binding site" evidence="9">
    <location>
        <position position="182"/>
    </location>
    <ligand>
        <name>Zn(2+)</name>
        <dbReference type="ChEBI" id="CHEBI:29105"/>
        <note>catalytic</note>
    </ligand>
</feature>
<sequence length="267" mass="29891">MELLNWRLAAFTRVFSPRRRACLIGLGVLSLCLSCGPEPRQGAVEEEVLAEGQRVEAVLRPAPRAAIELELEAAGLLAVEDVLPDVLVDLKYASTDNFFGQNVYGELQHCYLQPEVMAKLERSYAALQERRPDLTFLVFDGVRPQSVQQVLWDALDKPDSIKPLYVADPKKGGLHNYGAAVDLTLADRETGVGLDMGTPFDFFGYEAYPDREEEMLAAGKLREEQVANRRLLREVMRAGGFSAIGSEWWHFNAYSREEAAKRYALIP</sequence>
<dbReference type="GO" id="GO:0160237">
    <property type="term" value="F:D-Ala-D-Ala dipeptidase activity"/>
    <property type="evidence" value="ECO:0007669"/>
    <property type="project" value="UniProtKB-EC"/>
</dbReference>
<protein>
    <recommendedName>
        <fullName evidence="9">D-alanyl-D-alanine dipeptidase</fullName>
        <shortName evidence="9">D-Ala-D-Ala dipeptidase</shortName>
        <ecNumber evidence="9">3.4.13.22</ecNumber>
    </recommendedName>
</protein>
<name>I5BZ59_9BACT</name>
<dbReference type="InterPro" id="IPR009045">
    <property type="entry name" value="Zn_M74/Hedgehog-like"/>
</dbReference>
<dbReference type="EMBL" id="AJYA01000037">
    <property type="protein sequence ID" value="EIM74861.1"/>
    <property type="molecule type" value="Genomic_DNA"/>
</dbReference>
<dbReference type="InterPro" id="IPR000755">
    <property type="entry name" value="A_A_dipeptidase"/>
</dbReference>
<evidence type="ECO:0000256" key="1">
    <source>
        <dbReference type="ARBA" id="ARBA00001362"/>
    </source>
</evidence>
<keyword evidence="4 9" id="KW-0378">Hydrolase</keyword>
<dbReference type="STRING" id="1189621.A3SI_14784"/>